<evidence type="ECO:0000313" key="2">
    <source>
        <dbReference type="EMBL" id="EKX72235.1"/>
    </source>
</evidence>
<dbReference type="KEGG" id="beq:BEWA_046990"/>
<feature type="region of interest" description="Disordered" evidence="1">
    <location>
        <begin position="156"/>
        <end position="176"/>
    </location>
</feature>
<dbReference type="VEuPathDB" id="PiroplasmaDB:BEWA_046990"/>
<reference evidence="2 3" key="1">
    <citation type="journal article" date="2012" name="BMC Genomics">
        <title>Comparative genomic analysis and phylogenetic position of Theileria equi.</title>
        <authorList>
            <person name="Kappmeyer L.S."/>
            <person name="Thiagarajan M."/>
            <person name="Herndon D.R."/>
            <person name="Ramsay J.D."/>
            <person name="Caler E."/>
            <person name="Djikeng A."/>
            <person name="Gillespie J.J."/>
            <person name="Lau A.O."/>
            <person name="Roalson E.H."/>
            <person name="Silva J.C."/>
            <person name="Silva M.G."/>
            <person name="Suarez C.E."/>
            <person name="Ueti M.W."/>
            <person name="Nene V.M."/>
            <person name="Mealey R.H."/>
            <person name="Knowles D.P."/>
            <person name="Brayton K.A."/>
        </authorList>
    </citation>
    <scope>NUCLEOTIDE SEQUENCE [LARGE SCALE GENOMIC DNA]</scope>
    <source>
        <strain evidence="2 3">WA</strain>
    </source>
</reference>
<dbReference type="AlphaFoldDB" id="L1LAE4"/>
<dbReference type="EMBL" id="ACOU01000007">
    <property type="protein sequence ID" value="EKX72235.1"/>
    <property type="molecule type" value="Genomic_DNA"/>
</dbReference>
<evidence type="ECO:0000256" key="1">
    <source>
        <dbReference type="SAM" id="MobiDB-lite"/>
    </source>
</evidence>
<sequence length="176" mass="20282">MLYFNEEIPALVTIHAIKGDERSTVYRYHNGKQWKDTKEDDHNSRLTALKKKYNLRDDNGVRTKKYSPKPGHNVVWVKDGDESLWKAQPHYSRNGRIKLFDGYDSCSSCVLYKNGNVELLELTLFENASSRGYKYFEKNGGEWKDLTRNDFFNKLTDMSKSGSSPNPSSDPSTPSQ</sequence>
<feature type="compositionally biased region" description="Low complexity" evidence="1">
    <location>
        <begin position="159"/>
        <end position="176"/>
    </location>
</feature>
<dbReference type="OrthoDB" id="360827at2759"/>
<comment type="caution">
    <text evidence="2">The sequence shown here is derived from an EMBL/GenBank/DDBJ whole genome shotgun (WGS) entry which is preliminary data.</text>
</comment>
<dbReference type="GeneID" id="15804120"/>
<accession>L1LAE4</accession>
<name>L1LAE4_THEEQ</name>
<dbReference type="RefSeq" id="XP_004831687.1">
    <property type="nucleotide sequence ID" value="XM_004831630.1"/>
</dbReference>
<keyword evidence="3" id="KW-1185">Reference proteome</keyword>
<dbReference type="Proteomes" id="UP000031512">
    <property type="component" value="Unassembled WGS sequence"/>
</dbReference>
<evidence type="ECO:0000313" key="3">
    <source>
        <dbReference type="Proteomes" id="UP000031512"/>
    </source>
</evidence>
<protein>
    <submittedName>
        <fullName evidence="2">Uncharacterized protein</fullName>
    </submittedName>
</protein>
<gene>
    <name evidence="2" type="ORF">BEWA_046990</name>
</gene>
<proteinExistence type="predicted"/>
<organism evidence="2 3">
    <name type="scientific">Theileria equi strain WA</name>
    <dbReference type="NCBI Taxonomy" id="1537102"/>
    <lineage>
        <taxon>Eukaryota</taxon>
        <taxon>Sar</taxon>
        <taxon>Alveolata</taxon>
        <taxon>Apicomplexa</taxon>
        <taxon>Aconoidasida</taxon>
        <taxon>Piroplasmida</taxon>
        <taxon>Theileriidae</taxon>
        <taxon>Theileria</taxon>
    </lineage>
</organism>